<dbReference type="NCBIfam" id="NF037970">
    <property type="entry name" value="vanZ_1"/>
    <property type="match status" value="1"/>
</dbReference>
<keyword evidence="1" id="KW-0472">Membrane</keyword>
<dbReference type="Proteomes" id="UP000251993">
    <property type="component" value="Chromosome"/>
</dbReference>
<protein>
    <recommendedName>
        <fullName evidence="2">VanZ-like domain-containing protein</fullName>
    </recommendedName>
</protein>
<keyword evidence="1" id="KW-0812">Transmembrane</keyword>
<dbReference type="KEGG" id="run:DR864_23730"/>
<organism evidence="3 4">
    <name type="scientific">Runella rosea</name>
    <dbReference type="NCBI Taxonomy" id="2259595"/>
    <lineage>
        <taxon>Bacteria</taxon>
        <taxon>Pseudomonadati</taxon>
        <taxon>Bacteroidota</taxon>
        <taxon>Cytophagia</taxon>
        <taxon>Cytophagales</taxon>
        <taxon>Spirosomataceae</taxon>
        <taxon>Runella</taxon>
    </lineage>
</organism>
<dbReference type="PANTHER" id="PTHR28008">
    <property type="entry name" value="DOMAIN PROTEIN, PUTATIVE (AFU_ORTHOLOGUE AFUA_3G10980)-RELATED"/>
    <property type="match status" value="1"/>
</dbReference>
<evidence type="ECO:0000259" key="2">
    <source>
        <dbReference type="Pfam" id="PF04892"/>
    </source>
</evidence>
<gene>
    <name evidence="3" type="ORF">DR864_23730</name>
</gene>
<keyword evidence="4" id="KW-1185">Reference proteome</keyword>
<evidence type="ECO:0000313" key="4">
    <source>
        <dbReference type="Proteomes" id="UP000251993"/>
    </source>
</evidence>
<evidence type="ECO:0000256" key="1">
    <source>
        <dbReference type="SAM" id="Phobius"/>
    </source>
</evidence>
<dbReference type="OrthoDB" id="965910at2"/>
<feature type="transmembrane region" description="Helical" evidence="1">
    <location>
        <begin position="76"/>
        <end position="96"/>
    </location>
</feature>
<feature type="domain" description="VanZ-like" evidence="2">
    <location>
        <begin position="39"/>
        <end position="123"/>
    </location>
</feature>
<dbReference type="AlphaFoldDB" id="A0A344TPG1"/>
<reference evidence="3 4" key="1">
    <citation type="submission" date="2018-07" db="EMBL/GenBank/DDBJ databases">
        <title>Genome sequencing of Runella.</title>
        <authorList>
            <person name="Baek M.-G."/>
            <person name="Yi H."/>
        </authorList>
    </citation>
    <scope>NUCLEOTIDE SEQUENCE [LARGE SCALE GENOMIC DNA]</scope>
    <source>
        <strain evidence="3 4">HYN0085</strain>
    </source>
</reference>
<accession>A0A344TPG1</accession>
<feature type="transmembrane region" description="Helical" evidence="1">
    <location>
        <begin position="50"/>
        <end position="67"/>
    </location>
</feature>
<dbReference type="InterPro" id="IPR006976">
    <property type="entry name" value="VanZ-like"/>
</dbReference>
<dbReference type="Pfam" id="PF04892">
    <property type="entry name" value="VanZ"/>
    <property type="match status" value="1"/>
</dbReference>
<evidence type="ECO:0000313" key="3">
    <source>
        <dbReference type="EMBL" id="AXE20532.1"/>
    </source>
</evidence>
<feature type="transmembrane region" description="Helical" evidence="1">
    <location>
        <begin position="12"/>
        <end position="30"/>
    </location>
</feature>
<proteinExistence type="predicted"/>
<dbReference type="PANTHER" id="PTHR28008:SF1">
    <property type="entry name" value="DOMAIN PROTEIN, PUTATIVE (AFU_ORTHOLOGUE AFUA_3G10980)-RELATED"/>
    <property type="match status" value="1"/>
</dbReference>
<keyword evidence="1" id="KW-1133">Transmembrane helix</keyword>
<feature type="transmembrane region" description="Helical" evidence="1">
    <location>
        <begin position="102"/>
        <end position="123"/>
    </location>
</feature>
<dbReference type="RefSeq" id="WP_114069295.1">
    <property type="nucleotide sequence ID" value="NZ_CP030850.1"/>
</dbReference>
<sequence>MLFVKSPKQADTITFCYVVFLFALAVLPINSKDSASINNTYVLPELRLDYLLHSFLLIPWMLIRVFYAETNRLKELLWLACGVLLGITTEVIQYFLTYRTYNVIDLAANLLGVFIGAALWQIIQPIYKK</sequence>
<name>A0A344TPG1_9BACT</name>
<dbReference type="EMBL" id="CP030850">
    <property type="protein sequence ID" value="AXE20532.1"/>
    <property type="molecule type" value="Genomic_DNA"/>
</dbReference>